<evidence type="ECO:0000313" key="2">
    <source>
        <dbReference type="Proteomes" id="UP000007812"/>
    </source>
</evidence>
<gene>
    <name evidence="1" type="ordered locus">Mcup_0463</name>
</gene>
<evidence type="ECO:0000313" key="1">
    <source>
        <dbReference type="EMBL" id="AEB94570.1"/>
    </source>
</evidence>
<accession>F4G071</accession>
<dbReference type="HOGENOM" id="CLU_3302690_0_0_2"/>
<protein>
    <submittedName>
        <fullName evidence="1">Uncharacterized protein</fullName>
    </submittedName>
</protein>
<keyword evidence="2" id="KW-1185">Reference proteome</keyword>
<organism evidence="1 2">
    <name type="scientific">Metallosphaera cuprina (strain Ar-4)</name>
    <dbReference type="NCBI Taxonomy" id="1006006"/>
    <lineage>
        <taxon>Archaea</taxon>
        <taxon>Thermoproteota</taxon>
        <taxon>Thermoprotei</taxon>
        <taxon>Sulfolobales</taxon>
        <taxon>Sulfolobaceae</taxon>
        <taxon>Metallosphaera</taxon>
    </lineage>
</organism>
<dbReference type="AlphaFoldDB" id="F4G071"/>
<dbReference type="Proteomes" id="UP000007812">
    <property type="component" value="Chromosome"/>
</dbReference>
<name>F4G071_METCR</name>
<proteinExistence type="predicted"/>
<reference evidence="1 2" key="1">
    <citation type="journal article" date="2011" name="J. Bacteriol.">
        <title>Complete genome sequence of Metallosphaera cuprina, a metal sulfide-oxidizing archaeon from a hot spring.</title>
        <authorList>
            <person name="Liu L.J."/>
            <person name="You X.Y."/>
            <person name="Zheng H."/>
            <person name="Wang S."/>
            <person name="Jiang C.Y."/>
            <person name="Liu S.J."/>
        </authorList>
    </citation>
    <scope>NUCLEOTIDE SEQUENCE [LARGE SCALE GENOMIC DNA]</scope>
    <source>
        <strain evidence="1 2">Ar-4</strain>
    </source>
</reference>
<dbReference type="EMBL" id="CP002656">
    <property type="protein sequence ID" value="AEB94570.1"/>
    <property type="molecule type" value="Genomic_DNA"/>
</dbReference>
<sequence>MSNPKSLLSLIAPKSSNSVRILLISTLVEGEKFELRKGI</sequence>
<dbReference type="KEGG" id="mcn:Mcup_0463"/>